<dbReference type="AlphaFoldDB" id="A0A085WAR8"/>
<protein>
    <recommendedName>
        <fullName evidence="4">Phage holin family protein</fullName>
    </recommendedName>
</protein>
<dbReference type="RefSeq" id="WP_169787113.1">
    <property type="nucleotide sequence ID" value="NZ_JMCB01000013.1"/>
</dbReference>
<feature type="transmembrane region" description="Helical" evidence="1">
    <location>
        <begin position="80"/>
        <end position="101"/>
    </location>
</feature>
<keyword evidence="1" id="KW-0812">Transmembrane</keyword>
<dbReference type="Proteomes" id="UP000028725">
    <property type="component" value="Unassembled WGS sequence"/>
</dbReference>
<dbReference type="STRING" id="394096.DB31_1799"/>
<feature type="transmembrane region" description="Helical" evidence="1">
    <location>
        <begin position="49"/>
        <end position="74"/>
    </location>
</feature>
<dbReference type="Pfam" id="PF07332">
    <property type="entry name" value="Phage_holin_3_6"/>
    <property type="match status" value="1"/>
</dbReference>
<evidence type="ECO:0000313" key="3">
    <source>
        <dbReference type="Proteomes" id="UP000028725"/>
    </source>
</evidence>
<evidence type="ECO:0008006" key="4">
    <source>
        <dbReference type="Google" id="ProtNLM"/>
    </source>
</evidence>
<gene>
    <name evidence="2" type="ORF">DB31_1799</name>
</gene>
<sequence>MKGSQGETGESARELLGQAIDQGKRLAQAEFEAARQELREDARQALKSLTLLGTSAGVGLGGVIALAVSLALALRTRPASFTLLVGLGMMGGAAALALQGVRSLPKQPMSRTLGQVQEDLALVQEQLT</sequence>
<keyword evidence="1" id="KW-0472">Membrane</keyword>
<dbReference type="InterPro" id="IPR009937">
    <property type="entry name" value="Phage_holin_3_6"/>
</dbReference>
<evidence type="ECO:0000256" key="1">
    <source>
        <dbReference type="SAM" id="Phobius"/>
    </source>
</evidence>
<evidence type="ECO:0000313" key="2">
    <source>
        <dbReference type="EMBL" id="KFE64781.1"/>
    </source>
</evidence>
<accession>A0A085WAR8</accession>
<dbReference type="EMBL" id="JMCB01000013">
    <property type="protein sequence ID" value="KFE64781.1"/>
    <property type="molecule type" value="Genomic_DNA"/>
</dbReference>
<reference evidence="2 3" key="1">
    <citation type="submission" date="2014-04" db="EMBL/GenBank/DDBJ databases">
        <title>Genome assembly of Hyalangium minutum DSM 14724.</title>
        <authorList>
            <person name="Sharma G."/>
            <person name="Subramanian S."/>
        </authorList>
    </citation>
    <scope>NUCLEOTIDE SEQUENCE [LARGE SCALE GENOMIC DNA]</scope>
    <source>
        <strain evidence="2 3">DSM 14724</strain>
    </source>
</reference>
<keyword evidence="3" id="KW-1185">Reference proteome</keyword>
<keyword evidence="1" id="KW-1133">Transmembrane helix</keyword>
<name>A0A085WAR8_9BACT</name>
<comment type="caution">
    <text evidence="2">The sequence shown here is derived from an EMBL/GenBank/DDBJ whole genome shotgun (WGS) entry which is preliminary data.</text>
</comment>
<organism evidence="2 3">
    <name type="scientific">Hyalangium minutum</name>
    <dbReference type="NCBI Taxonomy" id="394096"/>
    <lineage>
        <taxon>Bacteria</taxon>
        <taxon>Pseudomonadati</taxon>
        <taxon>Myxococcota</taxon>
        <taxon>Myxococcia</taxon>
        <taxon>Myxococcales</taxon>
        <taxon>Cystobacterineae</taxon>
        <taxon>Archangiaceae</taxon>
        <taxon>Hyalangium</taxon>
    </lineage>
</organism>
<proteinExistence type="predicted"/>